<dbReference type="Pfam" id="PF00535">
    <property type="entry name" value="Glycos_transf_2"/>
    <property type="match status" value="1"/>
</dbReference>
<dbReference type="SUPFAM" id="SSF53448">
    <property type="entry name" value="Nucleotide-diphospho-sugar transferases"/>
    <property type="match status" value="1"/>
</dbReference>
<dbReference type="AlphaFoldDB" id="A0A2M8GNX8"/>
<comment type="caution">
    <text evidence="3">The sequence shown here is derived from an EMBL/GenBank/DDBJ whole genome shotgun (WGS) entry which is preliminary data.</text>
</comment>
<accession>A0A2M8GNX8</accession>
<dbReference type="InterPro" id="IPR029044">
    <property type="entry name" value="Nucleotide-diphossugar_trans"/>
</dbReference>
<evidence type="ECO:0000313" key="4">
    <source>
        <dbReference type="Proteomes" id="UP000229370"/>
    </source>
</evidence>
<feature type="transmembrane region" description="Helical" evidence="1">
    <location>
        <begin position="275"/>
        <end position="296"/>
    </location>
</feature>
<keyword evidence="1" id="KW-0812">Transmembrane</keyword>
<keyword evidence="1" id="KW-1133">Transmembrane helix</keyword>
<dbReference type="PANTHER" id="PTHR43685:SF3">
    <property type="entry name" value="SLR2126 PROTEIN"/>
    <property type="match status" value="1"/>
</dbReference>
<evidence type="ECO:0000256" key="1">
    <source>
        <dbReference type="SAM" id="Phobius"/>
    </source>
</evidence>
<evidence type="ECO:0000259" key="2">
    <source>
        <dbReference type="Pfam" id="PF00535"/>
    </source>
</evidence>
<dbReference type="InterPro" id="IPR001173">
    <property type="entry name" value="Glyco_trans_2-like"/>
</dbReference>
<protein>
    <recommendedName>
        <fullName evidence="2">Glycosyltransferase 2-like domain-containing protein</fullName>
    </recommendedName>
</protein>
<gene>
    <name evidence="3" type="ORF">CO007_00390</name>
</gene>
<dbReference type="InterPro" id="IPR050834">
    <property type="entry name" value="Glycosyltransf_2"/>
</dbReference>
<dbReference type="Gene3D" id="3.90.550.10">
    <property type="entry name" value="Spore Coat Polysaccharide Biosynthesis Protein SpsA, Chain A"/>
    <property type="match status" value="1"/>
</dbReference>
<dbReference type="Proteomes" id="UP000229370">
    <property type="component" value="Unassembled WGS sequence"/>
</dbReference>
<reference evidence="4" key="1">
    <citation type="submission" date="2017-09" db="EMBL/GenBank/DDBJ databases">
        <title>Depth-based differentiation of microbial function through sediment-hosted aquifers and enrichment of novel symbionts in the deep terrestrial subsurface.</title>
        <authorList>
            <person name="Probst A.J."/>
            <person name="Ladd B."/>
            <person name="Jarett J.K."/>
            <person name="Geller-Mcgrath D.E."/>
            <person name="Sieber C.M.K."/>
            <person name="Emerson J.B."/>
            <person name="Anantharaman K."/>
            <person name="Thomas B.C."/>
            <person name="Malmstrom R."/>
            <person name="Stieglmeier M."/>
            <person name="Klingl A."/>
            <person name="Woyke T."/>
            <person name="Ryan C.M."/>
            <person name="Banfield J.F."/>
        </authorList>
    </citation>
    <scope>NUCLEOTIDE SEQUENCE [LARGE SCALE GENOMIC DNA]</scope>
</reference>
<proteinExistence type="predicted"/>
<dbReference type="PANTHER" id="PTHR43685">
    <property type="entry name" value="GLYCOSYLTRANSFERASE"/>
    <property type="match status" value="1"/>
</dbReference>
<feature type="transmembrane region" description="Helical" evidence="1">
    <location>
        <begin position="247"/>
        <end position="269"/>
    </location>
</feature>
<dbReference type="EMBL" id="PFQK01000010">
    <property type="protein sequence ID" value="PJC82265.1"/>
    <property type="molecule type" value="Genomic_DNA"/>
</dbReference>
<feature type="transmembrane region" description="Helical" evidence="1">
    <location>
        <begin position="308"/>
        <end position="333"/>
    </location>
</feature>
<evidence type="ECO:0000313" key="3">
    <source>
        <dbReference type="EMBL" id="PJC82265.1"/>
    </source>
</evidence>
<organism evidence="3 4">
    <name type="scientific">Candidatus Roizmanbacteria bacterium CG_4_8_14_3_um_filter_36_10</name>
    <dbReference type="NCBI Taxonomy" id="1974834"/>
    <lineage>
        <taxon>Bacteria</taxon>
        <taxon>Candidatus Roizmaniibacteriota</taxon>
    </lineage>
</organism>
<sequence>MKKPLFSIIIPTRQINDFLLLENLPALNRQTWRNFEVIVLPNNLPLDYSTLLTCYPWLKIIPTGKISRPAEKRDIGVEKATGEIIVFIDDDAYPEKNWLKNATYLFKTKRFSVLCGPGILPAAANFWERVFDQILVSWIGSGNYCYRFIPMKERFVDDYPSMNFFIKKQVFKKLGGFNSDYWPGEDSKLCEDLVYKRKEKILYSPKLVVYHHRRNNLIAYLKQHANYGFHRGAFFAHGDRNSRRVSYLIPTLFIFYLFFFLLFIIYYLLFRIGFLTSYFLILAFPLLIYSILNFLLIIQSFVNTKKIIVSLVVFPVLFLTHLTYGIIFVKGFFVGKVKKNIYE</sequence>
<keyword evidence="1" id="KW-0472">Membrane</keyword>
<feature type="domain" description="Glycosyltransferase 2-like" evidence="2">
    <location>
        <begin position="7"/>
        <end position="173"/>
    </location>
</feature>
<name>A0A2M8GNX8_9BACT</name>